<evidence type="ECO:0000313" key="2">
    <source>
        <dbReference type="EMBL" id="MSU06505.1"/>
    </source>
</evidence>
<feature type="region of interest" description="Disordered" evidence="1">
    <location>
        <begin position="64"/>
        <end position="83"/>
    </location>
</feature>
<dbReference type="Gene3D" id="3.80.10.10">
    <property type="entry name" value="Ribonuclease Inhibitor"/>
    <property type="match status" value="1"/>
</dbReference>
<name>A0A7X2PDT1_9SPIO</name>
<feature type="compositionally biased region" description="Polar residues" evidence="1">
    <location>
        <begin position="72"/>
        <end position="83"/>
    </location>
</feature>
<sequence>MSKSQKNIHPDSVKTIRVYAFSGCSNLTSITIPEPVTSIGEKTFSNCLWFYIINIKQNQQKTSLTGEPWGASKSTTINWDYTD</sequence>
<evidence type="ECO:0000256" key="1">
    <source>
        <dbReference type="SAM" id="MobiDB-lite"/>
    </source>
</evidence>
<dbReference type="RefSeq" id="WP_154425476.1">
    <property type="nucleotide sequence ID" value="NZ_VUNN01000012.1"/>
</dbReference>
<dbReference type="InterPro" id="IPR026906">
    <property type="entry name" value="LRR_5"/>
</dbReference>
<dbReference type="SUPFAM" id="SSF52058">
    <property type="entry name" value="L domain-like"/>
    <property type="match status" value="1"/>
</dbReference>
<gene>
    <name evidence="2" type="ORF">FYJ80_06875</name>
</gene>
<dbReference type="EMBL" id="VUNN01000012">
    <property type="protein sequence ID" value="MSU06505.1"/>
    <property type="molecule type" value="Genomic_DNA"/>
</dbReference>
<comment type="caution">
    <text evidence="2">The sequence shown here is derived from an EMBL/GenBank/DDBJ whole genome shotgun (WGS) entry which is preliminary data.</text>
</comment>
<dbReference type="Pfam" id="PF13306">
    <property type="entry name" value="LRR_5"/>
    <property type="match status" value="1"/>
</dbReference>
<protein>
    <submittedName>
        <fullName evidence="2">Leucine-rich repeat protein</fullName>
    </submittedName>
</protein>
<reference evidence="2 3" key="1">
    <citation type="submission" date="2019-08" db="EMBL/GenBank/DDBJ databases">
        <title>In-depth cultivation of the pig gut microbiome towards novel bacterial diversity and tailored functional studies.</title>
        <authorList>
            <person name="Wylensek D."/>
            <person name="Hitch T.C.A."/>
            <person name="Clavel T."/>
        </authorList>
    </citation>
    <scope>NUCLEOTIDE SEQUENCE [LARGE SCALE GENOMIC DNA]</scope>
    <source>
        <strain evidence="2 3">NM-380-WT-3C1</strain>
    </source>
</reference>
<dbReference type="Proteomes" id="UP000460549">
    <property type="component" value="Unassembled WGS sequence"/>
</dbReference>
<dbReference type="AlphaFoldDB" id="A0A7X2PDT1"/>
<accession>A0A7X2PDT1</accession>
<dbReference type="InterPro" id="IPR032675">
    <property type="entry name" value="LRR_dom_sf"/>
</dbReference>
<organism evidence="2 3">
    <name type="scientific">Bullifex porci</name>
    <dbReference type="NCBI Taxonomy" id="2606638"/>
    <lineage>
        <taxon>Bacteria</taxon>
        <taxon>Pseudomonadati</taxon>
        <taxon>Spirochaetota</taxon>
        <taxon>Spirochaetia</taxon>
        <taxon>Spirochaetales</taxon>
        <taxon>Spirochaetaceae</taxon>
        <taxon>Bullifex</taxon>
    </lineage>
</organism>
<evidence type="ECO:0000313" key="3">
    <source>
        <dbReference type="Proteomes" id="UP000460549"/>
    </source>
</evidence>
<proteinExistence type="predicted"/>
<keyword evidence="3" id="KW-1185">Reference proteome</keyword>